<dbReference type="Proteomes" id="UP000886595">
    <property type="component" value="Unassembled WGS sequence"/>
</dbReference>
<reference evidence="2 3" key="1">
    <citation type="submission" date="2020-02" db="EMBL/GenBank/DDBJ databases">
        <authorList>
            <person name="Ma Q."/>
            <person name="Huang Y."/>
            <person name="Song X."/>
            <person name="Pei D."/>
        </authorList>
    </citation>
    <scope>NUCLEOTIDE SEQUENCE [LARGE SCALE GENOMIC DNA]</scope>
    <source>
        <strain evidence="2">Sxm20200214</strain>
        <tissue evidence="2">Leaf</tissue>
    </source>
</reference>
<protein>
    <submittedName>
        <fullName evidence="2">Uncharacterized protein</fullName>
    </submittedName>
</protein>
<feature type="compositionally biased region" description="Acidic residues" evidence="1">
    <location>
        <begin position="32"/>
        <end position="45"/>
    </location>
</feature>
<keyword evidence="3" id="KW-1185">Reference proteome</keyword>
<name>A0A8X7V8A6_BRACI</name>
<evidence type="ECO:0000313" key="3">
    <source>
        <dbReference type="Proteomes" id="UP000886595"/>
    </source>
</evidence>
<dbReference type="EMBL" id="JAAMPC010000006">
    <property type="protein sequence ID" value="KAG2307080.1"/>
    <property type="molecule type" value="Genomic_DNA"/>
</dbReference>
<evidence type="ECO:0000256" key="1">
    <source>
        <dbReference type="SAM" id="MobiDB-lite"/>
    </source>
</evidence>
<evidence type="ECO:0000313" key="2">
    <source>
        <dbReference type="EMBL" id="KAG2307080.1"/>
    </source>
</evidence>
<gene>
    <name evidence="2" type="ORF">Bca52824_026828</name>
</gene>
<comment type="caution">
    <text evidence="2">The sequence shown here is derived from an EMBL/GenBank/DDBJ whole genome shotgun (WGS) entry which is preliminary data.</text>
</comment>
<feature type="compositionally biased region" description="Acidic residues" evidence="1">
    <location>
        <begin position="59"/>
        <end position="71"/>
    </location>
</feature>
<sequence>MRNVVRLRIVGQSSGTAGYDGSSESRSSSDSSESESDSNFEEENVVESSESSHETGLSEFEEAEVLEEIEEESNHLEHMNIFQGVGVNPQASSDSINFQYGYGNEYWAAMEISSSDVEIIEPPPPEVIEISSDSTVAVNIIGISSRENSPWIPMPAWSPAFSLGGSLD</sequence>
<proteinExistence type="predicted"/>
<feature type="region of interest" description="Disordered" evidence="1">
    <location>
        <begin position="1"/>
        <end position="74"/>
    </location>
</feature>
<dbReference type="AlphaFoldDB" id="A0A8X7V8A6"/>
<organism evidence="2 3">
    <name type="scientific">Brassica carinata</name>
    <name type="common">Ethiopian mustard</name>
    <name type="synonym">Abyssinian cabbage</name>
    <dbReference type="NCBI Taxonomy" id="52824"/>
    <lineage>
        <taxon>Eukaryota</taxon>
        <taxon>Viridiplantae</taxon>
        <taxon>Streptophyta</taxon>
        <taxon>Embryophyta</taxon>
        <taxon>Tracheophyta</taxon>
        <taxon>Spermatophyta</taxon>
        <taxon>Magnoliopsida</taxon>
        <taxon>eudicotyledons</taxon>
        <taxon>Gunneridae</taxon>
        <taxon>Pentapetalae</taxon>
        <taxon>rosids</taxon>
        <taxon>malvids</taxon>
        <taxon>Brassicales</taxon>
        <taxon>Brassicaceae</taxon>
        <taxon>Brassiceae</taxon>
        <taxon>Brassica</taxon>
    </lineage>
</organism>
<feature type="compositionally biased region" description="Low complexity" evidence="1">
    <location>
        <begin position="22"/>
        <end position="31"/>
    </location>
</feature>
<accession>A0A8X7V8A6</accession>